<dbReference type="PANTHER" id="PTHR13501">
    <property type="entry name" value="CHLOROPLAST 50S RIBOSOMAL PROTEIN L22-RELATED"/>
    <property type="match status" value="1"/>
</dbReference>
<keyword evidence="3 4" id="KW-0687">Ribonucleoprotein</keyword>
<dbReference type="AlphaFoldDB" id="A0AAU7ZXL5"/>
<dbReference type="GO" id="GO:0019843">
    <property type="term" value="F:rRNA binding"/>
    <property type="evidence" value="ECO:0007669"/>
    <property type="project" value="UniProtKB-KW"/>
</dbReference>
<reference evidence="7" key="1">
    <citation type="submission" date="2024-06" db="EMBL/GenBank/DDBJ databases">
        <title>Diversity, functionality, and evolutionary history of bacterial symbionts in false click beetles (Coleoptera, Throscidae).</title>
        <authorList>
            <person name="Wierz J.C."/>
            <person name="Malm H."/>
            <person name="Kaltenpoth M."/>
            <person name="Engl T."/>
        </authorList>
    </citation>
    <scope>NUCLEOTIDE SEQUENCE</scope>
    <source>
        <strain evidence="7">Ttur</strain>
    </source>
</reference>
<proteinExistence type="inferred from homology"/>
<dbReference type="InterPro" id="IPR001063">
    <property type="entry name" value="Ribosomal_uL22"/>
</dbReference>
<dbReference type="Gene3D" id="3.90.470.10">
    <property type="entry name" value="Ribosomal protein L22/L17"/>
    <property type="match status" value="1"/>
</dbReference>
<evidence type="ECO:0000256" key="3">
    <source>
        <dbReference type="ARBA" id="ARBA00023274"/>
    </source>
</evidence>
<dbReference type="SUPFAM" id="SSF54843">
    <property type="entry name" value="Ribosomal protein L22"/>
    <property type="match status" value="1"/>
</dbReference>
<dbReference type="Pfam" id="PF00237">
    <property type="entry name" value="Ribosomal_L22"/>
    <property type="match status" value="1"/>
</dbReference>
<protein>
    <recommendedName>
        <fullName evidence="6">50S ribosomal protein L22</fullName>
    </recommendedName>
</protein>
<dbReference type="GO" id="GO:0003735">
    <property type="term" value="F:structural constituent of ribosome"/>
    <property type="evidence" value="ECO:0007669"/>
    <property type="project" value="InterPro"/>
</dbReference>
<evidence type="ECO:0000256" key="2">
    <source>
        <dbReference type="ARBA" id="ARBA00022980"/>
    </source>
</evidence>
<gene>
    <name evidence="7" type="ORF">ABUS76_00695</name>
</gene>
<dbReference type="GO" id="GO:0006412">
    <property type="term" value="P:translation"/>
    <property type="evidence" value="ECO:0007669"/>
    <property type="project" value="InterPro"/>
</dbReference>
<dbReference type="GO" id="GO:0022625">
    <property type="term" value="C:cytosolic large ribosomal subunit"/>
    <property type="evidence" value="ECO:0007669"/>
    <property type="project" value="TreeGrafter"/>
</dbReference>
<dbReference type="InterPro" id="IPR036394">
    <property type="entry name" value="Ribosomal_uL22_sf"/>
</dbReference>
<organism evidence="7">
    <name type="scientific">Candidatus Shikimatogenerans sp. Ttur</name>
    <dbReference type="NCBI Taxonomy" id="3158569"/>
    <lineage>
        <taxon>Bacteria</taxon>
        <taxon>Pseudomonadati</taxon>
        <taxon>Bacteroidota</taxon>
        <taxon>Flavobacteriia</taxon>
        <taxon>Flavobacteriales</taxon>
        <taxon>Candidatus Shikimatogenerans</taxon>
    </lineage>
</organism>
<keyword evidence="5" id="KW-0699">rRNA-binding</keyword>
<evidence type="ECO:0000256" key="6">
    <source>
        <dbReference type="RuleBase" id="RU004008"/>
    </source>
</evidence>
<dbReference type="EMBL" id="CP158689">
    <property type="protein sequence ID" value="XCC45275.1"/>
    <property type="molecule type" value="Genomic_DNA"/>
</dbReference>
<keyword evidence="2 4" id="KW-0689">Ribosomal protein</keyword>
<evidence type="ECO:0000256" key="1">
    <source>
        <dbReference type="ARBA" id="ARBA00009451"/>
    </source>
</evidence>
<comment type="subunit">
    <text evidence="5">Part of the 50S ribosomal subunit.</text>
</comment>
<comment type="function">
    <text evidence="6">This protein binds specifically to 23S rRNA; its binding is stimulated by other ribosomal proteins, e.g., L4, L17, and L20. It is important during the early stages of 50S assembly. It makes multiple contacts with different domains of the 23S rRNA in the assembled 50S subunit and ribosome.</text>
</comment>
<evidence type="ECO:0000256" key="5">
    <source>
        <dbReference type="RuleBase" id="RU004006"/>
    </source>
</evidence>
<evidence type="ECO:0000256" key="4">
    <source>
        <dbReference type="RuleBase" id="RU004005"/>
    </source>
</evidence>
<accession>A0AAU7ZXL5</accession>
<evidence type="ECO:0000313" key="7">
    <source>
        <dbReference type="EMBL" id="XCC45275.1"/>
    </source>
</evidence>
<comment type="similarity">
    <text evidence="1 4">Belongs to the universal ribosomal protein uL22 family.</text>
</comment>
<sequence>MGKRKRISNLKFKKNSKNIIFIKKIRISPRKIRVMLNLIKYKNVFEAINILKFNNKKCSKILIKGIFSCINNINYKKTKYIYNIYISQVDLFGMYKRFIPVSRGKSHIIRKKISVIKIGIKKILK</sequence>
<dbReference type="PANTHER" id="PTHR13501:SF8">
    <property type="entry name" value="LARGE RIBOSOMAL SUBUNIT PROTEIN UL22M"/>
    <property type="match status" value="1"/>
</dbReference>
<name>A0AAU7ZXL5_9FLAO</name>
<keyword evidence="5" id="KW-0694">RNA-binding</keyword>
<dbReference type="InterPro" id="IPR047867">
    <property type="entry name" value="Ribosomal_uL22_bac/org-type"/>
</dbReference>